<name>A0AA35R6M7_GEOBA</name>
<keyword evidence="2" id="KW-1185">Reference proteome</keyword>
<proteinExistence type="predicted"/>
<accession>A0AA35R6M7</accession>
<dbReference type="AlphaFoldDB" id="A0AA35R6M7"/>
<sequence>MRDLSPWMERVGPLGVELDARDVSGVNEAAARTAPGLAVAQEFILSGRWDDTPGIGPDAVLSGIVGQTVAVEYGPAGNGTGKRRVSGRFVCLSYRISSAAGEPVRFEAKFRQDGSAALGTW</sequence>
<evidence type="ECO:0000313" key="1">
    <source>
        <dbReference type="EMBL" id="CAI8005810.1"/>
    </source>
</evidence>
<comment type="caution">
    <text evidence="1">The sequence shown here is derived from an EMBL/GenBank/DDBJ whole genome shotgun (WGS) entry which is preliminary data.</text>
</comment>
<protein>
    <submittedName>
        <fullName evidence="1">Uncharacterized protein</fullName>
    </submittedName>
</protein>
<gene>
    <name evidence="1" type="ORF">GBAR_LOCUS4412</name>
</gene>
<organism evidence="1 2">
    <name type="scientific">Geodia barretti</name>
    <name type="common">Barrett's horny sponge</name>
    <dbReference type="NCBI Taxonomy" id="519541"/>
    <lineage>
        <taxon>Eukaryota</taxon>
        <taxon>Metazoa</taxon>
        <taxon>Porifera</taxon>
        <taxon>Demospongiae</taxon>
        <taxon>Heteroscleromorpha</taxon>
        <taxon>Tetractinellida</taxon>
        <taxon>Astrophorina</taxon>
        <taxon>Geodiidae</taxon>
        <taxon>Geodia</taxon>
    </lineage>
</organism>
<reference evidence="1" key="1">
    <citation type="submission" date="2023-03" db="EMBL/GenBank/DDBJ databases">
        <authorList>
            <person name="Steffen K."/>
            <person name="Cardenas P."/>
        </authorList>
    </citation>
    <scope>NUCLEOTIDE SEQUENCE</scope>
</reference>
<dbReference type="Proteomes" id="UP001174909">
    <property type="component" value="Unassembled WGS sequence"/>
</dbReference>
<evidence type="ECO:0000313" key="2">
    <source>
        <dbReference type="Proteomes" id="UP001174909"/>
    </source>
</evidence>
<dbReference type="EMBL" id="CASHTH010000636">
    <property type="protein sequence ID" value="CAI8005810.1"/>
    <property type="molecule type" value="Genomic_DNA"/>
</dbReference>